<dbReference type="UniPathway" id="UPA00219"/>
<dbReference type="HAMAP" id="MF_00639">
    <property type="entry name" value="MurD"/>
    <property type="match status" value="1"/>
</dbReference>
<feature type="binding site" evidence="7">
    <location>
        <begin position="133"/>
        <end position="139"/>
    </location>
    <ligand>
        <name>ATP</name>
        <dbReference type="ChEBI" id="CHEBI:30616"/>
    </ligand>
</feature>
<dbReference type="Gene3D" id="3.90.190.20">
    <property type="entry name" value="Mur ligase, C-terminal domain"/>
    <property type="match status" value="1"/>
</dbReference>
<comment type="subcellular location">
    <subcellularLocation>
        <location evidence="1 7 8">Cytoplasm</location>
    </subcellularLocation>
</comment>
<dbReference type="GO" id="GO:0008360">
    <property type="term" value="P:regulation of cell shape"/>
    <property type="evidence" value="ECO:0007669"/>
    <property type="project" value="UniProtKB-KW"/>
</dbReference>
<dbReference type="InterPro" id="IPR004101">
    <property type="entry name" value="Mur_ligase_C"/>
</dbReference>
<evidence type="ECO:0000313" key="11">
    <source>
        <dbReference type="EMBL" id="OGL78210.1"/>
    </source>
</evidence>
<evidence type="ECO:0000313" key="12">
    <source>
        <dbReference type="Proteomes" id="UP000176603"/>
    </source>
</evidence>
<accession>A0A1F7UIW5</accession>
<comment type="similarity">
    <text evidence="7">Belongs to the MurCDEF family.</text>
</comment>
<dbReference type="NCBIfam" id="TIGR01087">
    <property type="entry name" value="murD"/>
    <property type="match status" value="1"/>
</dbReference>
<name>A0A1F7UIW5_9BACT</name>
<keyword evidence="5 7" id="KW-0547">Nucleotide-binding</keyword>
<sequence length="468" mass="50510">MRDANLLHAALTRAEWKGRRVLILGLGQYPQGSGVTAALTFARLGAAVTVTDLKTRHELAGNVRRLSRFKNVRFVLGGHRLHDVRGAEIIVANPRVRPSSKELTLARRLGIPVTSDVALFLDRCPSLVIAVTGTRGKSTTSSLIAAMANASGMKVWLGGNILISPLAFLTKVKPRDVVVLELSSWQCESLASSKAPRIAVVTNMMRDHLNTYDGMDDYAEAKAQIFRHQSSRDVVILNADDAYGRAWIREAPGRVKTFSSKRGSDASVTGSAIRVGSCAYPMSATKLVGSHNAMNAAAAILAARAAGVSRSAIRKGLNTFKPLPNRLETVRVLRSVTYVNDTCATTPDGTIAAIEALSSGHRHLWLIAGGADKELEYGELAKTVKKHHPHIHTLLLPGDASMKIRRALVKVRAHIHPVSDVASAVSEAARRVVKGDAVVLSPGAASFNQFANEFERGKSFVHQVMRLR</sequence>
<keyword evidence="4 7" id="KW-0436">Ligase</keyword>
<dbReference type="Pfam" id="PF08245">
    <property type="entry name" value="Mur_ligase_M"/>
    <property type="match status" value="1"/>
</dbReference>
<keyword evidence="7 8" id="KW-0132">Cell division</keyword>
<dbReference type="InterPro" id="IPR036565">
    <property type="entry name" value="Mur-like_cat_sf"/>
</dbReference>
<evidence type="ECO:0000256" key="3">
    <source>
        <dbReference type="ARBA" id="ARBA00022490"/>
    </source>
</evidence>
<keyword evidence="7 8" id="KW-0573">Peptidoglycan synthesis</keyword>
<dbReference type="EMBL" id="MGEH01000036">
    <property type="protein sequence ID" value="OGL78210.1"/>
    <property type="molecule type" value="Genomic_DNA"/>
</dbReference>
<feature type="domain" description="Mur ligase central" evidence="10">
    <location>
        <begin position="131"/>
        <end position="303"/>
    </location>
</feature>
<comment type="catalytic activity">
    <reaction evidence="7 8">
        <text>UDP-N-acetyl-alpha-D-muramoyl-L-alanine + D-glutamate + ATP = UDP-N-acetyl-alpha-D-muramoyl-L-alanyl-D-glutamate + ADP + phosphate + H(+)</text>
        <dbReference type="Rhea" id="RHEA:16429"/>
        <dbReference type="ChEBI" id="CHEBI:15378"/>
        <dbReference type="ChEBI" id="CHEBI:29986"/>
        <dbReference type="ChEBI" id="CHEBI:30616"/>
        <dbReference type="ChEBI" id="CHEBI:43474"/>
        <dbReference type="ChEBI" id="CHEBI:83898"/>
        <dbReference type="ChEBI" id="CHEBI:83900"/>
        <dbReference type="ChEBI" id="CHEBI:456216"/>
        <dbReference type="EC" id="6.3.2.9"/>
    </reaction>
</comment>
<reference evidence="11 12" key="1">
    <citation type="journal article" date="2016" name="Nat. Commun.">
        <title>Thousands of microbial genomes shed light on interconnected biogeochemical processes in an aquifer system.</title>
        <authorList>
            <person name="Anantharaman K."/>
            <person name="Brown C.T."/>
            <person name="Hug L.A."/>
            <person name="Sharon I."/>
            <person name="Castelle C.J."/>
            <person name="Probst A.J."/>
            <person name="Thomas B.C."/>
            <person name="Singh A."/>
            <person name="Wilkins M.J."/>
            <person name="Karaoz U."/>
            <person name="Brodie E.L."/>
            <person name="Williams K.H."/>
            <person name="Hubbard S.S."/>
            <person name="Banfield J.F."/>
        </authorList>
    </citation>
    <scope>NUCLEOTIDE SEQUENCE [LARGE SCALE GENOMIC DNA]</scope>
</reference>
<dbReference type="GO" id="GO:0071555">
    <property type="term" value="P:cell wall organization"/>
    <property type="evidence" value="ECO:0007669"/>
    <property type="project" value="UniProtKB-KW"/>
</dbReference>
<feature type="domain" description="Mur ligase C-terminal" evidence="9">
    <location>
        <begin position="326"/>
        <end position="442"/>
    </location>
</feature>
<dbReference type="SUPFAM" id="SSF53623">
    <property type="entry name" value="MurD-like peptide ligases, catalytic domain"/>
    <property type="match status" value="1"/>
</dbReference>
<dbReference type="InterPro" id="IPR005762">
    <property type="entry name" value="MurD"/>
</dbReference>
<keyword evidence="3 7" id="KW-0963">Cytoplasm</keyword>
<keyword evidence="7 8" id="KW-0961">Cell wall biogenesis/degradation</keyword>
<dbReference type="GO" id="GO:0008764">
    <property type="term" value="F:UDP-N-acetylmuramoylalanine-D-glutamate ligase activity"/>
    <property type="evidence" value="ECO:0007669"/>
    <property type="project" value="UniProtKB-UniRule"/>
</dbReference>
<dbReference type="AlphaFoldDB" id="A0A1F7UIW5"/>
<dbReference type="GO" id="GO:0051301">
    <property type="term" value="P:cell division"/>
    <property type="evidence" value="ECO:0007669"/>
    <property type="project" value="UniProtKB-KW"/>
</dbReference>
<dbReference type="Gene3D" id="3.40.50.720">
    <property type="entry name" value="NAD(P)-binding Rossmann-like Domain"/>
    <property type="match status" value="1"/>
</dbReference>
<evidence type="ECO:0000256" key="8">
    <source>
        <dbReference type="RuleBase" id="RU003664"/>
    </source>
</evidence>
<keyword evidence="6 7" id="KW-0067">ATP-binding</keyword>
<evidence type="ECO:0000259" key="9">
    <source>
        <dbReference type="Pfam" id="PF02875"/>
    </source>
</evidence>
<dbReference type="SUPFAM" id="SSF51984">
    <property type="entry name" value="MurCD N-terminal domain"/>
    <property type="match status" value="1"/>
</dbReference>
<evidence type="ECO:0000256" key="4">
    <source>
        <dbReference type="ARBA" id="ARBA00022598"/>
    </source>
</evidence>
<keyword evidence="7 8" id="KW-0131">Cell cycle</keyword>
<dbReference type="GO" id="GO:0005737">
    <property type="term" value="C:cytoplasm"/>
    <property type="evidence" value="ECO:0007669"/>
    <property type="project" value="UniProtKB-SubCell"/>
</dbReference>
<evidence type="ECO:0000256" key="6">
    <source>
        <dbReference type="ARBA" id="ARBA00022840"/>
    </source>
</evidence>
<protein>
    <recommendedName>
        <fullName evidence="7 8">UDP-N-acetylmuramoylalanine--D-glutamate ligase</fullName>
        <ecNumber evidence="7 8">6.3.2.9</ecNumber>
    </recommendedName>
    <alternativeName>
        <fullName evidence="7">D-glutamic acid-adding enzyme</fullName>
    </alternativeName>
    <alternativeName>
        <fullName evidence="7">UDP-N-acetylmuramoyl-L-alanyl-D-glutamate synthetase</fullName>
    </alternativeName>
</protein>
<dbReference type="STRING" id="1802399.A3E39_03060"/>
<evidence type="ECO:0000256" key="2">
    <source>
        <dbReference type="ARBA" id="ARBA00004752"/>
    </source>
</evidence>
<gene>
    <name evidence="7" type="primary">murD</name>
    <name evidence="11" type="ORF">A3E39_03060</name>
</gene>
<evidence type="ECO:0000259" key="10">
    <source>
        <dbReference type="Pfam" id="PF08245"/>
    </source>
</evidence>
<dbReference type="EC" id="6.3.2.9" evidence="7 8"/>
<evidence type="ECO:0000256" key="5">
    <source>
        <dbReference type="ARBA" id="ARBA00022741"/>
    </source>
</evidence>
<comment type="function">
    <text evidence="7 8">Cell wall formation. Catalyzes the addition of glutamate to the nucleotide precursor UDP-N-acetylmuramoyl-L-alanine (UMA).</text>
</comment>
<comment type="pathway">
    <text evidence="2 7 8">Cell wall biogenesis; peptidoglycan biosynthesis.</text>
</comment>
<dbReference type="SUPFAM" id="SSF53244">
    <property type="entry name" value="MurD-like peptide ligases, peptide-binding domain"/>
    <property type="match status" value="1"/>
</dbReference>
<dbReference type="GO" id="GO:0005524">
    <property type="term" value="F:ATP binding"/>
    <property type="evidence" value="ECO:0007669"/>
    <property type="project" value="UniProtKB-UniRule"/>
</dbReference>
<dbReference type="GO" id="GO:0009252">
    <property type="term" value="P:peptidoglycan biosynthetic process"/>
    <property type="evidence" value="ECO:0007669"/>
    <property type="project" value="UniProtKB-UniRule"/>
</dbReference>
<dbReference type="PANTHER" id="PTHR43692:SF1">
    <property type="entry name" value="UDP-N-ACETYLMURAMOYLALANINE--D-GLUTAMATE LIGASE"/>
    <property type="match status" value="1"/>
</dbReference>
<dbReference type="Gene3D" id="3.40.1190.10">
    <property type="entry name" value="Mur-like, catalytic domain"/>
    <property type="match status" value="1"/>
</dbReference>
<dbReference type="InterPro" id="IPR013221">
    <property type="entry name" value="Mur_ligase_cen"/>
</dbReference>
<evidence type="ECO:0000256" key="7">
    <source>
        <dbReference type="HAMAP-Rule" id="MF_00639"/>
    </source>
</evidence>
<dbReference type="Proteomes" id="UP000176603">
    <property type="component" value="Unassembled WGS sequence"/>
</dbReference>
<dbReference type="Pfam" id="PF02875">
    <property type="entry name" value="Mur_ligase_C"/>
    <property type="match status" value="1"/>
</dbReference>
<evidence type="ECO:0000256" key="1">
    <source>
        <dbReference type="ARBA" id="ARBA00004496"/>
    </source>
</evidence>
<comment type="caution">
    <text evidence="11">The sequence shown here is derived from an EMBL/GenBank/DDBJ whole genome shotgun (WGS) entry which is preliminary data.</text>
</comment>
<dbReference type="PANTHER" id="PTHR43692">
    <property type="entry name" value="UDP-N-ACETYLMURAMOYLALANINE--D-GLUTAMATE LIGASE"/>
    <property type="match status" value="1"/>
</dbReference>
<keyword evidence="7 8" id="KW-0133">Cell shape</keyword>
<proteinExistence type="inferred from homology"/>
<dbReference type="InterPro" id="IPR036615">
    <property type="entry name" value="Mur_ligase_C_dom_sf"/>
</dbReference>
<organism evidence="11 12">
    <name type="scientific">Candidatus Uhrbacteria bacterium RIFCSPHIGHO2_12_FULL_60_25</name>
    <dbReference type="NCBI Taxonomy" id="1802399"/>
    <lineage>
        <taxon>Bacteria</taxon>
        <taxon>Candidatus Uhriibacteriota</taxon>
    </lineage>
</organism>